<feature type="compositionally biased region" description="Polar residues" evidence="1">
    <location>
        <begin position="305"/>
        <end position="318"/>
    </location>
</feature>
<dbReference type="Proteomes" id="UP001633002">
    <property type="component" value="Unassembled WGS sequence"/>
</dbReference>
<dbReference type="AlphaFoldDB" id="A0ABD3G9S1"/>
<evidence type="ECO:0000313" key="2">
    <source>
        <dbReference type="EMBL" id="KAL3675885.1"/>
    </source>
</evidence>
<organism evidence="2 3">
    <name type="scientific">Riccia sorocarpa</name>
    <dbReference type="NCBI Taxonomy" id="122646"/>
    <lineage>
        <taxon>Eukaryota</taxon>
        <taxon>Viridiplantae</taxon>
        <taxon>Streptophyta</taxon>
        <taxon>Embryophyta</taxon>
        <taxon>Marchantiophyta</taxon>
        <taxon>Marchantiopsida</taxon>
        <taxon>Marchantiidae</taxon>
        <taxon>Marchantiales</taxon>
        <taxon>Ricciaceae</taxon>
        <taxon>Riccia</taxon>
    </lineage>
</organism>
<evidence type="ECO:0000313" key="3">
    <source>
        <dbReference type="Proteomes" id="UP001633002"/>
    </source>
</evidence>
<feature type="compositionally biased region" description="Acidic residues" evidence="1">
    <location>
        <begin position="328"/>
        <end position="341"/>
    </location>
</feature>
<evidence type="ECO:0000256" key="1">
    <source>
        <dbReference type="SAM" id="MobiDB-lite"/>
    </source>
</evidence>
<dbReference type="EMBL" id="JBJQOH010000008">
    <property type="protein sequence ID" value="KAL3675885.1"/>
    <property type="molecule type" value="Genomic_DNA"/>
</dbReference>
<dbReference type="InterPro" id="IPR029063">
    <property type="entry name" value="SAM-dependent_MTases_sf"/>
</dbReference>
<proteinExistence type="predicted"/>
<dbReference type="SUPFAM" id="SSF53335">
    <property type="entry name" value="S-adenosyl-L-methionine-dependent methyltransferases"/>
    <property type="match status" value="1"/>
</dbReference>
<keyword evidence="3" id="KW-1185">Reference proteome</keyword>
<reference evidence="2 3" key="1">
    <citation type="submission" date="2024-09" db="EMBL/GenBank/DDBJ databases">
        <title>Chromosome-scale assembly of Riccia sorocarpa.</title>
        <authorList>
            <person name="Paukszto L."/>
        </authorList>
    </citation>
    <scope>NUCLEOTIDE SEQUENCE [LARGE SCALE GENOMIC DNA]</scope>
    <source>
        <strain evidence="2">LP-2024</strain>
        <tissue evidence="2">Aerial parts of the thallus</tissue>
    </source>
</reference>
<protein>
    <recommendedName>
        <fullName evidence="4">Trimethylguanosine synthase</fullName>
    </recommendedName>
</protein>
<evidence type="ECO:0008006" key="4">
    <source>
        <dbReference type="Google" id="ProtNLM"/>
    </source>
</evidence>
<feature type="region of interest" description="Disordered" evidence="1">
    <location>
        <begin position="22"/>
        <end position="79"/>
    </location>
</feature>
<comment type="caution">
    <text evidence="2">The sequence shown here is derived from an EMBL/GenBank/DDBJ whole genome shotgun (WGS) entry which is preliminary data.</text>
</comment>
<dbReference type="Gene3D" id="3.40.50.150">
    <property type="entry name" value="Vaccinia Virus protein VP39"/>
    <property type="match status" value="1"/>
</dbReference>
<gene>
    <name evidence="2" type="ORF">R1sor_025833</name>
</gene>
<feature type="region of interest" description="Disordered" evidence="1">
    <location>
        <begin position="304"/>
        <end position="341"/>
    </location>
</feature>
<name>A0ABD3G9S1_9MARC</name>
<accession>A0ABD3G9S1</accession>
<sequence length="341" mass="37775">MYVISSPNEVRCSCELHIMKKKDKSDEAGQGDQQLHASNDAIEVQPEAATQPAEEEQPEPAAAREEGRQRKRAKKQSDGLRVNEGIFRTEQFIDIPNQFALLKGSLKNTFDTLQGNKTRAKKLPVPVIDELKKICTAIGPLRASGFLLNQKKALFGADCLYIDLPSGLNLEVDDVAPPLWNVYYSKVEVFCKIGTDFQIPKSAYIPFDVDNTGRDSAIFFNYNTNAPKKLDDLGRRKCTGFVQTLLENFTKQGDIVIDFTGGWGATLQAAFNGSRCCIVAEERKDAYESLQLTLATIAKAKETLIQESSTQPETQPARSTRGKKPLGEDDDLGDDIFGDDE</sequence>